<feature type="non-terminal residue" evidence="2">
    <location>
        <position position="1"/>
    </location>
</feature>
<dbReference type="PATRIC" id="fig|33051.5.peg.1976"/>
<keyword evidence="1" id="KW-1133">Transmembrane helix</keyword>
<dbReference type="EMBL" id="LDTC01000342">
    <property type="protein sequence ID" value="KTW02057.1"/>
    <property type="molecule type" value="Genomic_DNA"/>
</dbReference>
<proteinExistence type="predicted"/>
<evidence type="ECO:0000313" key="3">
    <source>
        <dbReference type="Proteomes" id="UP000074410"/>
    </source>
</evidence>
<dbReference type="AlphaFoldDB" id="A0A147J117"/>
<protein>
    <submittedName>
        <fullName evidence="2">Protein phosphatase</fullName>
    </submittedName>
</protein>
<sequence length="153" mass="16875">VGAVAPAGRPARSNWLHPVRQAANEPTHFEPAAEFLEELIEEDRRRARRRRLGWLAALLIVLAGIGLALFAGYNWTQTRYYVGADDDSVVIYRGVQQSIGPISLSSVYEDTNIVLADLSDFDRQTVEATISARSLSDAEQIVERLRPTPEAGG</sequence>
<dbReference type="RefSeq" id="WP_206543646.1">
    <property type="nucleotide sequence ID" value="NZ_LDTC01000342.1"/>
</dbReference>
<accession>A0A147J117</accession>
<dbReference type="Proteomes" id="UP000074410">
    <property type="component" value="Unassembled WGS sequence"/>
</dbReference>
<gene>
    <name evidence="2" type="ORF">NS258_18505</name>
</gene>
<evidence type="ECO:0000256" key="1">
    <source>
        <dbReference type="SAM" id="Phobius"/>
    </source>
</evidence>
<comment type="caution">
    <text evidence="2">The sequence shown here is derived from an EMBL/GenBank/DDBJ whole genome shotgun (WGS) entry which is preliminary data.</text>
</comment>
<reference evidence="2 3" key="1">
    <citation type="journal article" date="2016" name="Front. Microbiol.">
        <title>Genomic Resource of Rice Seed Associated Bacteria.</title>
        <authorList>
            <person name="Midha S."/>
            <person name="Bansal K."/>
            <person name="Sharma S."/>
            <person name="Kumar N."/>
            <person name="Patil P.P."/>
            <person name="Chaudhry V."/>
            <person name="Patil P.B."/>
        </authorList>
    </citation>
    <scope>NUCLEOTIDE SEQUENCE [LARGE SCALE GENOMIC DNA]</scope>
    <source>
        <strain evidence="2 3">NS258</strain>
    </source>
</reference>
<feature type="transmembrane region" description="Helical" evidence="1">
    <location>
        <begin position="52"/>
        <end position="73"/>
    </location>
</feature>
<keyword evidence="1" id="KW-0812">Transmembrane</keyword>
<organism evidence="2 3">
    <name type="scientific">Sphingomonas sanguinis</name>
    <dbReference type="NCBI Taxonomy" id="33051"/>
    <lineage>
        <taxon>Bacteria</taxon>
        <taxon>Pseudomonadati</taxon>
        <taxon>Pseudomonadota</taxon>
        <taxon>Alphaproteobacteria</taxon>
        <taxon>Sphingomonadales</taxon>
        <taxon>Sphingomonadaceae</taxon>
        <taxon>Sphingomonas</taxon>
    </lineage>
</organism>
<name>A0A147J117_9SPHN</name>
<evidence type="ECO:0000313" key="2">
    <source>
        <dbReference type="EMBL" id="KTW02057.1"/>
    </source>
</evidence>
<keyword evidence="1" id="KW-0472">Membrane</keyword>